<feature type="transmembrane region" description="Helical" evidence="5">
    <location>
        <begin position="81"/>
        <end position="99"/>
    </location>
</feature>
<dbReference type="InterPro" id="IPR036259">
    <property type="entry name" value="MFS_trans_sf"/>
</dbReference>
<keyword evidence="3 5" id="KW-1133">Transmembrane helix</keyword>
<feature type="transmembrane region" description="Helical" evidence="5">
    <location>
        <begin position="169"/>
        <end position="188"/>
    </location>
</feature>
<reference evidence="7" key="1">
    <citation type="submission" date="2022-09" db="EMBL/GenBank/DDBJ databases">
        <title>Intensive care unit water sources are persistently colonized with multi-drug resistant bacteria and are the site of extensive horizontal gene transfer of antibiotic resistance genes.</title>
        <authorList>
            <person name="Diorio-Toth L."/>
        </authorList>
    </citation>
    <scope>NUCLEOTIDE SEQUENCE</scope>
    <source>
        <strain evidence="7">GD03676</strain>
    </source>
</reference>
<sequence length="510" mass="52829">MHLPESPSSRHRWLQLLSACLTALLIPLCFTGPAVVLPSISQALGGTPVELNWILNGYILAYGSVIMVSGSLTDLYGPRRVWLLGLAWFCAATFAIPYLPTTGWIDVMRLMQGMGGAAAFAAAMSSLAPLFHGVARTRAFSLLGTTFGVGLSFGPLASGWMVQAAGWEWVFLATGGVGVLGAVMVAVSVRPTVGAPQGRLDWPGAISFTGALGLFTYGTLLAPETGWTDAHVIGALLTSALLAGVFVHVERRAARPMLDLSLFGDARFVGVQVLAASPAFLFIVLIALLPGRFIGIDGYSALAAGQLMIGLAAPLLVVPFLAALLTRWFNPGVLSAVGLLAVAAGLVWLADVMTTGATGLWLPMSLIGIGIGVPWGLMDAMAVSVVEPRNVGMATGIFNTVRVSADGIAIAVVSALLALLIQMPLTAGLPAGTDGQAILMAANRAALGQLHEAAALLPAASELLQHSYNEAFRHVLHALAGIAVLTALAIHALLGRRRPHAARDGVTATP</sequence>
<feature type="transmembrane region" description="Helical" evidence="5">
    <location>
        <begin position="139"/>
        <end position="157"/>
    </location>
</feature>
<feature type="transmembrane region" description="Helical" evidence="5">
    <location>
        <begin position="407"/>
        <end position="425"/>
    </location>
</feature>
<comment type="caution">
    <text evidence="7">The sequence shown here is derived from an EMBL/GenBank/DDBJ whole genome shotgun (WGS) entry which is preliminary data.</text>
</comment>
<evidence type="ECO:0000256" key="5">
    <source>
        <dbReference type="SAM" id="Phobius"/>
    </source>
</evidence>
<dbReference type="Gene3D" id="1.20.1250.20">
    <property type="entry name" value="MFS general substrate transporter like domains"/>
    <property type="match status" value="2"/>
</dbReference>
<feature type="transmembrane region" description="Helical" evidence="5">
    <location>
        <begin position="475"/>
        <end position="494"/>
    </location>
</feature>
<feature type="transmembrane region" description="Helical" evidence="5">
    <location>
        <begin position="200"/>
        <end position="218"/>
    </location>
</feature>
<evidence type="ECO:0000256" key="4">
    <source>
        <dbReference type="ARBA" id="ARBA00023136"/>
    </source>
</evidence>
<evidence type="ECO:0000256" key="2">
    <source>
        <dbReference type="ARBA" id="ARBA00022692"/>
    </source>
</evidence>
<dbReference type="PANTHER" id="PTHR42718:SF49">
    <property type="entry name" value="EXPORT PROTEIN"/>
    <property type="match status" value="1"/>
</dbReference>
<accession>A0AA43AX96</accession>
<evidence type="ECO:0000256" key="1">
    <source>
        <dbReference type="ARBA" id="ARBA00004141"/>
    </source>
</evidence>
<organism evidence="7 8">
    <name type="scientific">Achromobacter marplatensis</name>
    <dbReference type="NCBI Taxonomy" id="470868"/>
    <lineage>
        <taxon>Bacteria</taxon>
        <taxon>Pseudomonadati</taxon>
        <taxon>Pseudomonadota</taxon>
        <taxon>Betaproteobacteria</taxon>
        <taxon>Burkholderiales</taxon>
        <taxon>Alcaligenaceae</taxon>
        <taxon>Achromobacter</taxon>
    </lineage>
</organism>
<keyword evidence="2 5" id="KW-0812">Transmembrane</keyword>
<dbReference type="GO" id="GO:0022857">
    <property type="term" value="F:transmembrane transporter activity"/>
    <property type="evidence" value="ECO:0007669"/>
    <property type="project" value="InterPro"/>
</dbReference>
<dbReference type="PANTHER" id="PTHR42718">
    <property type="entry name" value="MAJOR FACILITATOR SUPERFAMILY MULTIDRUG TRANSPORTER MFSC"/>
    <property type="match status" value="1"/>
</dbReference>
<dbReference type="EMBL" id="JAOCKG010000002">
    <property type="protein sequence ID" value="MDH2049716.1"/>
    <property type="molecule type" value="Genomic_DNA"/>
</dbReference>
<evidence type="ECO:0000259" key="6">
    <source>
        <dbReference type="PROSITE" id="PS50850"/>
    </source>
</evidence>
<proteinExistence type="predicted"/>
<evidence type="ECO:0000256" key="3">
    <source>
        <dbReference type="ARBA" id="ARBA00022989"/>
    </source>
</evidence>
<name>A0AA43AX96_9BURK</name>
<feature type="transmembrane region" description="Helical" evidence="5">
    <location>
        <begin position="230"/>
        <end position="249"/>
    </location>
</feature>
<dbReference type="Pfam" id="PF07690">
    <property type="entry name" value="MFS_1"/>
    <property type="match status" value="1"/>
</dbReference>
<dbReference type="GO" id="GO:0016020">
    <property type="term" value="C:membrane"/>
    <property type="evidence" value="ECO:0007669"/>
    <property type="project" value="UniProtKB-SubCell"/>
</dbReference>
<feature type="domain" description="Major facilitator superfamily (MFS) profile" evidence="6">
    <location>
        <begin position="15"/>
        <end position="498"/>
    </location>
</feature>
<dbReference type="SUPFAM" id="SSF103473">
    <property type="entry name" value="MFS general substrate transporter"/>
    <property type="match status" value="1"/>
</dbReference>
<gene>
    <name evidence="7" type="ORF">N5K24_04895</name>
</gene>
<feature type="transmembrane region" description="Helical" evidence="5">
    <location>
        <begin position="332"/>
        <end position="350"/>
    </location>
</feature>
<feature type="transmembrane region" description="Helical" evidence="5">
    <location>
        <begin position="362"/>
        <end position="386"/>
    </location>
</feature>
<comment type="subcellular location">
    <subcellularLocation>
        <location evidence="1">Membrane</location>
        <topology evidence="1">Multi-pass membrane protein</topology>
    </subcellularLocation>
</comment>
<feature type="transmembrane region" description="Helical" evidence="5">
    <location>
        <begin position="301"/>
        <end position="325"/>
    </location>
</feature>
<evidence type="ECO:0000313" key="7">
    <source>
        <dbReference type="EMBL" id="MDH2049716.1"/>
    </source>
</evidence>
<protein>
    <submittedName>
        <fullName evidence="7">MFS transporter</fullName>
    </submittedName>
</protein>
<dbReference type="InterPro" id="IPR011701">
    <property type="entry name" value="MFS"/>
</dbReference>
<dbReference type="PROSITE" id="PS50850">
    <property type="entry name" value="MFS"/>
    <property type="match status" value="1"/>
</dbReference>
<dbReference type="RefSeq" id="WP_280025978.1">
    <property type="nucleotide sequence ID" value="NZ_JAOCKG010000002.1"/>
</dbReference>
<evidence type="ECO:0000313" key="8">
    <source>
        <dbReference type="Proteomes" id="UP001161276"/>
    </source>
</evidence>
<dbReference type="CDD" id="cd17321">
    <property type="entry name" value="MFS_MMR_MDR_like"/>
    <property type="match status" value="1"/>
</dbReference>
<dbReference type="AlphaFoldDB" id="A0AA43AX96"/>
<feature type="transmembrane region" description="Helical" evidence="5">
    <location>
        <begin position="111"/>
        <end position="132"/>
    </location>
</feature>
<keyword evidence="4 5" id="KW-0472">Membrane</keyword>
<feature type="transmembrane region" description="Helical" evidence="5">
    <location>
        <begin position="269"/>
        <end position="289"/>
    </location>
</feature>
<feature type="transmembrane region" description="Helical" evidence="5">
    <location>
        <begin position="53"/>
        <end position="72"/>
    </location>
</feature>
<dbReference type="Proteomes" id="UP001161276">
    <property type="component" value="Unassembled WGS sequence"/>
</dbReference>
<dbReference type="InterPro" id="IPR020846">
    <property type="entry name" value="MFS_dom"/>
</dbReference>